<dbReference type="InParanoid" id="A0A5E4G5B3"/>
<dbReference type="Gramene" id="VVA34957">
    <property type="protein sequence ID" value="VVA34957"/>
    <property type="gene ID" value="Prudul26B024956"/>
</dbReference>
<reference evidence="2" key="1">
    <citation type="journal article" date="2020" name="Plant J.">
        <title>Transposons played a major role in the diversification between the closely related almond and peach genomes: results from the almond genome sequence.</title>
        <authorList>
            <person name="Alioto T."/>
            <person name="Alexiou K.G."/>
            <person name="Bardil A."/>
            <person name="Barteri F."/>
            <person name="Castanera R."/>
            <person name="Cruz F."/>
            <person name="Dhingra A."/>
            <person name="Duval H."/>
            <person name="Fernandez I Marti A."/>
            <person name="Frias L."/>
            <person name="Galan B."/>
            <person name="Garcia J.L."/>
            <person name="Howad W."/>
            <person name="Gomez-Garrido J."/>
            <person name="Gut M."/>
            <person name="Julca I."/>
            <person name="Morata J."/>
            <person name="Puigdomenech P."/>
            <person name="Ribeca P."/>
            <person name="Rubio Cabetas M.J."/>
            <person name="Vlasova A."/>
            <person name="Wirthensohn M."/>
            <person name="Garcia-Mas J."/>
            <person name="Gabaldon T."/>
            <person name="Casacuberta J.M."/>
            <person name="Arus P."/>
        </authorList>
    </citation>
    <scope>NUCLEOTIDE SEQUENCE [LARGE SCALE GENOMIC DNA]</scope>
    <source>
        <strain evidence="2">cv. Texas</strain>
    </source>
</reference>
<dbReference type="EMBL" id="CABIKO010000362">
    <property type="protein sequence ID" value="VVA34957.1"/>
    <property type="molecule type" value="Genomic_DNA"/>
</dbReference>
<proteinExistence type="predicted"/>
<protein>
    <submittedName>
        <fullName evidence="1">Uncharacterized protein</fullName>
    </submittedName>
</protein>
<gene>
    <name evidence="1" type="ORF">ALMOND_2B024956</name>
</gene>
<organism evidence="1 2">
    <name type="scientific">Prunus dulcis</name>
    <name type="common">Almond</name>
    <name type="synonym">Amygdalus dulcis</name>
    <dbReference type="NCBI Taxonomy" id="3755"/>
    <lineage>
        <taxon>Eukaryota</taxon>
        <taxon>Viridiplantae</taxon>
        <taxon>Streptophyta</taxon>
        <taxon>Embryophyta</taxon>
        <taxon>Tracheophyta</taxon>
        <taxon>Spermatophyta</taxon>
        <taxon>Magnoliopsida</taxon>
        <taxon>eudicotyledons</taxon>
        <taxon>Gunneridae</taxon>
        <taxon>Pentapetalae</taxon>
        <taxon>rosids</taxon>
        <taxon>fabids</taxon>
        <taxon>Rosales</taxon>
        <taxon>Rosaceae</taxon>
        <taxon>Amygdaloideae</taxon>
        <taxon>Amygdaleae</taxon>
        <taxon>Prunus</taxon>
    </lineage>
</organism>
<dbReference type="AlphaFoldDB" id="A0A5E4G5B3"/>
<accession>A0A5E4G5B3</accession>
<sequence length="223" mass="25347">MKNGDGYVITTTNSATIIRERRQNDFTHFVQLLTSAFSLPTTPIGSDNTSSICIERGNFSRLATSAWLNRGVKLSLDSDMDEHYKKIGALSHPDGRYDRSAQMCVGIHLQHRQVVAEWVSPHESVVQLSDHHHVHSSVSLGCLGLHWSRLLRRMRRRNSSGTTNNIDSNPCPKFGSIFFNHWTQMVIAHAFNHWTRRVITLLTKVKEAFVPKCDPRPSTLMAW</sequence>
<name>A0A5E4G5B3_PRUDU</name>
<evidence type="ECO:0000313" key="1">
    <source>
        <dbReference type="EMBL" id="VVA34957.1"/>
    </source>
</evidence>
<evidence type="ECO:0000313" key="2">
    <source>
        <dbReference type="Proteomes" id="UP000327085"/>
    </source>
</evidence>
<dbReference type="Proteomes" id="UP000327085">
    <property type="component" value="Chromosome 5"/>
</dbReference>